<dbReference type="GeneID" id="111253958"/>
<evidence type="ECO:0000256" key="3">
    <source>
        <dbReference type="ARBA" id="ARBA00022833"/>
    </source>
</evidence>
<dbReference type="EnsemblMetazoa" id="XM_022814247">
    <property type="protein sequence ID" value="XP_022669982"/>
    <property type="gene ID" value="LOC111253958"/>
</dbReference>
<evidence type="ECO:0000313" key="7">
    <source>
        <dbReference type="Proteomes" id="UP000594260"/>
    </source>
</evidence>
<reference evidence="6" key="1">
    <citation type="submission" date="2021-01" db="UniProtKB">
        <authorList>
            <consortium name="EnsemblMetazoa"/>
        </authorList>
    </citation>
    <scope>IDENTIFICATION</scope>
</reference>
<dbReference type="RefSeq" id="XP_022669982.1">
    <property type="nucleotide sequence ID" value="XM_022814247.1"/>
</dbReference>
<dbReference type="Gene3D" id="3.30.40.100">
    <property type="match status" value="1"/>
</dbReference>
<feature type="region of interest" description="Disordered" evidence="4">
    <location>
        <begin position="594"/>
        <end position="625"/>
    </location>
</feature>
<accession>A0A7M7L4B1</accession>
<dbReference type="InterPro" id="IPR011124">
    <property type="entry name" value="Znf_CW"/>
</dbReference>
<dbReference type="Proteomes" id="UP000594260">
    <property type="component" value="Unplaced"/>
</dbReference>
<name>A0A7M7L4B1_VARDE</name>
<evidence type="ECO:0000259" key="5">
    <source>
        <dbReference type="PROSITE" id="PS51050"/>
    </source>
</evidence>
<protein>
    <recommendedName>
        <fullName evidence="5">CW-type domain-containing protein</fullName>
    </recommendedName>
</protein>
<dbReference type="OMA" id="HAKFTEG"/>
<evidence type="ECO:0000256" key="1">
    <source>
        <dbReference type="ARBA" id="ARBA00022723"/>
    </source>
</evidence>
<feature type="compositionally biased region" description="Polar residues" evidence="4">
    <location>
        <begin position="465"/>
        <end position="477"/>
    </location>
</feature>
<dbReference type="SUPFAM" id="SSF63748">
    <property type="entry name" value="Tudor/PWWP/MBT"/>
    <property type="match status" value="1"/>
</dbReference>
<dbReference type="PROSITE" id="PS51050">
    <property type="entry name" value="ZF_CW"/>
    <property type="match status" value="1"/>
</dbReference>
<keyword evidence="1" id="KW-0479">Metal-binding</keyword>
<dbReference type="OrthoDB" id="757982at2759"/>
<dbReference type="InParanoid" id="A0A7M7L4B1"/>
<feature type="domain" description="CW-type" evidence="5">
    <location>
        <begin position="33"/>
        <end position="82"/>
    </location>
</feature>
<feature type="region of interest" description="Disordered" evidence="4">
    <location>
        <begin position="698"/>
        <end position="724"/>
    </location>
</feature>
<evidence type="ECO:0000256" key="2">
    <source>
        <dbReference type="ARBA" id="ARBA00022771"/>
    </source>
</evidence>
<dbReference type="InterPro" id="IPR000313">
    <property type="entry name" value="PWWP_dom"/>
</dbReference>
<dbReference type="Gene3D" id="2.30.30.140">
    <property type="match status" value="1"/>
</dbReference>
<organism evidence="6 7">
    <name type="scientific">Varroa destructor</name>
    <name type="common">Honeybee mite</name>
    <dbReference type="NCBI Taxonomy" id="109461"/>
    <lineage>
        <taxon>Eukaryota</taxon>
        <taxon>Metazoa</taxon>
        <taxon>Ecdysozoa</taxon>
        <taxon>Arthropoda</taxon>
        <taxon>Chelicerata</taxon>
        <taxon>Arachnida</taxon>
        <taxon>Acari</taxon>
        <taxon>Parasitiformes</taxon>
        <taxon>Mesostigmata</taxon>
        <taxon>Gamasina</taxon>
        <taxon>Dermanyssoidea</taxon>
        <taxon>Varroidae</taxon>
        <taxon>Varroa</taxon>
    </lineage>
</organism>
<evidence type="ECO:0000256" key="4">
    <source>
        <dbReference type="SAM" id="MobiDB-lite"/>
    </source>
</evidence>
<proteinExistence type="predicted"/>
<keyword evidence="3" id="KW-0862">Zinc</keyword>
<dbReference type="Pfam" id="PF00855">
    <property type="entry name" value="PWWP"/>
    <property type="match status" value="1"/>
</dbReference>
<dbReference type="AlphaFoldDB" id="A0A7M7L4B1"/>
<feature type="region of interest" description="Disordered" evidence="4">
    <location>
        <begin position="465"/>
        <end position="517"/>
    </location>
</feature>
<sequence length="768" mass="86337">MNTAETLVNVIKDCTVAETSDTALSLLDFRLHKDIEGLWVQCDRCDSWRHVLSAKDPVVYAERDFYCSEVKKHCGSASDPGVDGLFYHPEFFPGNIVWAQKEKDSIGVGFVWWPALIEDGHDRRSQFFLLDVNRSSESRPIAYHVTFLDTFRTGGWVSANKIIRFKDDPSELLRYQQQKCVRKVPKRARLMTEAIERARNALRTGDIRDRLELFSFVAYVARQRGLLEMSDSADYIANGASNGAPIELSLSSSEQTVQTKSQLPAKKRPRLATFKEIEKPKQIRKNVSTVSQTKRKAFRNSKELVRQQQPSFVHHLTEGVTKHLNTLDQRMGKPQVVQSAHEGAKKIAATELRCQCVPPDEKIPPKVDKLTLKVQNLHKKAIVFESGSVREIPTHVGTKKAPAIALKPMKSQYAPLDRDILSEVDEETSIIQKLAKEVIDSNTYNEEEARAHAALKKTATVAQKSMKSQNMPPSQKALSEVDNETQKVQKRLKKSLPSESCSVKEAPPTAENFPEIKRTDTPQTQEGELKGVIKRPANPMPRNKKSLFVAPTKQTFHRIIRDSEKSPKKAIQDEPIQPVLAENRAPKMPFRVETDPPVRQPMPPQQPQKVVRRTSQGGRRSPSPYTVDWLEATFESKCAQLMTDSDCDSGIVDSLGRSDEYSPPKAAQKSAVAAPKQIQANIDQVNASHKKPKTLTAHAPIRPKPTFSVPARRPFKPSFQEGKPGLSRTFTGVSKLIKSPLQRLLVGQLTDNHGINYSSARVYLFRIM</sequence>
<evidence type="ECO:0000313" key="6">
    <source>
        <dbReference type="EnsemblMetazoa" id="XP_022669982"/>
    </source>
</evidence>
<keyword evidence="7" id="KW-1185">Reference proteome</keyword>
<dbReference type="KEGG" id="vde:111253958"/>
<dbReference type="GO" id="GO:0008270">
    <property type="term" value="F:zinc ion binding"/>
    <property type="evidence" value="ECO:0007669"/>
    <property type="project" value="UniProtKB-KW"/>
</dbReference>
<keyword evidence="2" id="KW-0863">Zinc-finger</keyword>